<keyword evidence="5 6" id="KW-0804">Transcription</keyword>
<dbReference type="InterPro" id="IPR013324">
    <property type="entry name" value="RNA_pol_sigma_r3/r4-like"/>
</dbReference>
<comment type="similarity">
    <text evidence="1 6">Belongs to the sigma-70 factor family. ECF subfamily.</text>
</comment>
<name>A0A917HEP3_9BACL</name>
<dbReference type="InterPro" id="IPR000838">
    <property type="entry name" value="RNA_pol_sigma70_ECF_CS"/>
</dbReference>
<comment type="caution">
    <text evidence="9">The sequence shown here is derived from an EMBL/GenBank/DDBJ whole genome shotgun (WGS) entry which is preliminary data.</text>
</comment>
<dbReference type="Proteomes" id="UP000600247">
    <property type="component" value="Unassembled WGS sequence"/>
</dbReference>
<dbReference type="InterPro" id="IPR039425">
    <property type="entry name" value="RNA_pol_sigma-70-like"/>
</dbReference>
<dbReference type="GO" id="GO:0016987">
    <property type="term" value="F:sigma factor activity"/>
    <property type="evidence" value="ECO:0007669"/>
    <property type="project" value="UniProtKB-KW"/>
</dbReference>
<dbReference type="Gene3D" id="1.10.1740.10">
    <property type="match status" value="1"/>
</dbReference>
<evidence type="ECO:0000256" key="5">
    <source>
        <dbReference type="ARBA" id="ARBA00023163"/>
    </source>
</evidence>
<keyword evidence="2 6" id="KW-0805">Transcription regulation</keyword>
<proteinExistence type="inferred from homology"/>
<dbReference type="InterPro" id="IPR013249">
    <property type="entry name" value="RNA_pol_sigma70_r4_t2"/>
</dbReference>
<keyword evidence="3 6" id="KW-0731">Sigma factor</keyword>
<evidence type="ECO:0000256" key="6">
    <source>
        <dbReference type="RuleBase" id="RU000716"/>
    </source>
</evidence>
<dbReference type="EMBL" id="BMHY01000007">
    <property type="protein sequence ID" value="GGG76768.1"/>
    <property type="molecule type" value="Genomic_DNA"/>
</dbReference>
<dbReference type="Pfam" id="PF08281">
    <property type="entry name" value="Sigma70_r4_2"/>
    <property type="match status" value="1"/>
</dbReference>
<dbReference type="RefSeq" id="WP_188890638.1">
    <property type="nucleotide sequence ID" value="NZ_BMHY01000007.1"/>
</dbReference>
<dbReference type="AlphaFoldDB" id="A0A917HEP3"/>
<dbReference type="InterPro" id="IPR007627">
    <property type="entry name" value="RNA_pol_sigma70_r2"/>
</dbReference>
<feature type="domain" description="RNA polymerase sigma-70 region 2" evidence="7">
    <location>
        <begin position="30"/>
        <end position="93"/>
    </location>
</feature>
<protein>
    <recommendedName>
        <fullName evidence="6">RNA polymerase sigma factor</fullName>
    </recommendedName>
</protein>
<dbReference type="SUPFAM" id="SSF88659">
    <property type="entry name" value="Sigma3 and sigma4 domains of RNA polymerase sigma factors"/>
    <property type="match status" value="1"/>
</dbReference>
<organism evidence="9 10">
    <name type="scientific">Paenibacillus radicis</name>
    <name type="common">ex Gao et al. 2016</name>
    <dbReference type="NCBI Taxonomy" id="1737354"/>
    <lineage>
        <taxon>Bacteria</taxon>
        <taxon>Bacillati</taxon>
        <taxon>Bacillota</taxon>
        <taxon>Bacilli</taxon>
        <taxon>Bacillales</taxon>
        <taxon>Paenibacillaceae</taxon>
        <taxon>Paenibacillus</taxon>
    </lineage>
</organism>
<evidence type="ECO:0000256" key="1">
    <source>
        <dbReference type="ARBA" id="ARBA00010641"/>
    </source>
</evidence>
<dbReference type="PANTHER" id="PTHR43133">
    <property type="entry name" value="RNA POLYMERASE ECF-TYPE SIGMA FACTO"/>
    <property type="match status" value="1"/>
</dbReference>
<evidence type="ECO:0000313" key="10">
    <source>
        <dbReference type="Proteomes" id="UP000600247"/>
    </source>
</evidence>
<dbReference type="GO" id="GO:0006950">
    <property type="term" value="P:response to stress"/>
    <property type="evidence" value="ECO:0007669"/>
    <property type="project" value="UniProtKB-ARBA"/>
</dbReference>
<evidence type="ECO:0000259" key="7">
    <source>
        <dbReference type="Pfam" id="PF04542"/>
    </source>
</evidence>
<feature type="domain" description="RNA polymerase sigma factor 70 region 4 type 2" evidence="8">
    <location>
        <begin position="128"/>
        <end position="177"/>
    </location>
</feature>
<dbReference type="PANTHER" id="PTHR43133:SF46">
    <property type="entry name" value="RNA POLYMERASE SIGMA-70 FACTOR ECF SUBFAMILY"/>
    <property type="match status" value="1"/>
</dbReference>
<evidence type="ECO:0000259" key="8">
    <source>
        <dbReference type="Pfam" id="PF08281"/>
    </source>
</evidence>
<evidence type="ECO:0000256" key="3">
    <source>
        <dbReference type="ARBA" id="ARBA00023082"/>
    </source>
</evidence>
<dbReference type="InterPro" id="IPR013325">
    <property type="entry name" value="RNA_pol_sigma_r2"/>
</dbReference>
<dbReference type="CDD" id="cd06171">
    <property type="entry name" value="Sigma70_r4"/>
    <property type="match status" value="1"/>
</dbReference>
<dbReference type="NCBIfam" id="TIGR02937">
    <property type="entry name" value="sigma70-ECF"/>
    <property type="match status" value="1"/>
</dbReference>
<dbReference type="InterPro" id="IPR036388">
    <property type="entry name" value="WH-like_DNA-bd_sf"/>
</dbReference>
<evidence type="ECO:0000256" key="2">
    <source>
        <dbReference type="ARBA" id="ARBA00023015"/>
    </source>
</evidence>
<accession>A0A917HEP3</accession>
<evidence type="ECO:0000256" key="4">
    <source>
        <dbReference type="ARBA" id="ARBA00023125"/>
    </source>
</evidence>
<dbReference type="Pfam" id="PF04542">
    <property type="entry name" value="Sigma70_r2"/>
    <property type="match status" value="1"/>
</dbReference>
<dbReference type="Gene3D" id="1.10.10.10">
    <property type="entry name" value="Winged helix-like DNA-binding domain superfamily/Winged helix DNA-binding domain"/>
    <property type="match status" value="1"/>
</dbReference>
<dbReference type="InterPro" id="IPR014284">
    <property type="entry name" value="RNA_pol_sigma-70_dom"/>
</dbReference>
<keyword evidence="4 6" id="KW-0238">DNA-binding</keyword>
<reference evidence="9 10" key="1">
    <citation type="journal article" date="2014" name="Int. J. Syst. Evol. Microbiol.">
        <title>Complete genome sequence of Corynebacterium casei LMG S-19264T (=DSM 44701T), isolated from a smear-ripened cheese.</title>
        <authorList>
            <consortium name="US DOE Joint Genome Institute (JGI-PGF)"/>
            <person name="Walter F."/>
            <person name="Albersmeier A."/>
            <person name="Kalinowski J."/>
            <person name="Ruckert C."/>
        </authorList>
    </citation>
    <scope>NUCLEOTIDE SEQUENCE [LARGE SCALE GENOMIC DNA]</scope>
    <source>
        <strain evidence="9 10">CGMCC 1.15286</strain>
    </source>
</reference>
<evidence type="ECO:0000313" key="9">
    <source>
        <dbReference type="EMBL" id="GGG76768.1"/>
    </source>
</evidence>
<gene>
    <name evidence="9" type="ORF">GCM10010918_36630</name>
</gene>
<keyword evidence="10" id="KW-1185">Reference proteome</keyword>
<sequence>MKTAETAKAAQENYLATLVSAGPMEIELIVAKYWTDIWNYAFVLTKKHDLADDVAQDTFVQALLGLDKFRGQASVKTWLLKICHNVAMNQLKSAFFRKIFPVASVRHSGQSASAESVFFAKTKLDAVWENMLELPLKHREVIILEIKYELSIADIADFLGIAEGTVKSRLHRAKAQMRKKWKEEE</sequence>
<dbReference type="PROSITE" id="PS01063">
    <property type="entry name" value="SIGMA70_ECF"/>
    <property type="match status" value="1"/>
</dbReference>
<dbReference type="GO" id="GO:0003677">
    <property type="term" value="F:DNA binding"/>
    <property type="evidence" value="ECO:0007669"/>
    <property type="project" value="UniProtKB-KW"/>
</dbReference>
<dbReference type="SUPFAM" id="SSF88946">
    <property type="entry name" value="Sigma2 domain of RNA polymerase sigma factors"/>
    <property type="match status" value="1"/>
</dbReference>
<dbReference type="GO" id="GO:0006352">
    <property type="term" value="P:DNA-templated transcription initiation"/>
    <property type="evidence" value="ECO:0007669"/>
    <property type="project" value="InterPro"/>
</dbReference>